<comment type="similarity">
    <text evidence="2">Belongs to the TMEM86 family.</text>
</comment>
<evidence type="ECO:0000256" key="2">
    <source>
        <dbReference type="ARBA" id="ARBA00007375"/>
    </source>
</evidence>
<dbReference type="KEGG" id="hgr:DW355_05685"/>
<evidence type="ECO:0000256" key="5">
    <source>
        <dbReference type="ARBA" id="ARBA00023136"/>
    </source>
</evidence>
<reference evidence="7 8" key="1">
    <citation type="submission" date="2018-07" db="EMBL/GenBank/DDBJ databases">
        <title>Exploring interactions and the metabolic potential of the ultra-small soil bacteria Hylemonella gracilis.</title>
        <authorList>
            <person name="Tyc O."/>
            <person name="Kulkarni P."/>
            <person name="Gawehns F."/>
            <person name="Hundscheid M."/>
            <person name="Zweers H."/>
            <person name="Garbeva P."/>
        </authorList>
    </citation>
    <scope>NUCLEOTIDE SEQUENCE [LARGE SCALE GENOMIC DNA]</scope>
    <source>
        <strain evidence="7 8">NS1</strain>
    </source>
</reference>
<feature type="transmembrane region" description="Helical" evidence="6">
    <location>
        <begin position="246"/>
        <end position="265"/>
    </location>
</feature>
<dbReference type="AlphaFoldDB" id="A0A4P6UH16"/>
<feature type="transmembrane region" description="Helical" evidence="6">
    <location>
        <begin position="161"/>
        <end position="180"/>
    </location>
</feature>
<evidence type="ECO:0000256" key="3">
    <source>
        <dbReference type="ARBA" id="ARBA00022692"/>
    </source>
</evidence>
<evidence type="ECO:0000313" key="7">
    <source>
        <dbReference type="EMBL" id="QBK04342.1"/>
    </source>
</evidence>
<evidence type="ECO:0000313" key="8">
    <source>
        <dbReference type="Proteomes" id="UP000292939"/>
    </source>
</evidence>
<evidence type="ECO:0000256" key="4">
    <source>
        <dbReference type="ARBA" id="ARBA00022989"/>
    </source>
</evidence>
<organism evidence="7 8">
    <name type="scientific">Hylemonella gracilis</name>
    <dbReference type="NCBI Taxonomy" id="80880"/>
    <lineage>
        <taxon>Bacteria</taxon>
        <taxon>Pseudomonadati</taxon>
        <taxon>Pseudomonadota</taxon>
        <taxon>Betaproteobacteria</taxon>
        <taxon>Burkholderiales</taxon>
        <taxon>Comamonadaceae</taxon>
        <taxon>Hylemonella</taxon>
    </lineage>
</organism>
<dbReference type="InterPro" id="IPR012506">
    <property type="entry name" value="TMEM86B-like"/>
</dbReference>
<dbReference type="PANTHER" id="PTHR31885:SF6">
    <property type="entry name" value="GH04784P"/>
    <property type="match status" value="1"/>
</dbReference>
<dbReference type="EMBL" id="CP031395">
    <property type="protein sequence ID" value="QBK04342.1"/>
    <property type="molecule type" value="Genomic_DNA"/>
</dbReference>
<proteinExistence type="inferred from homology"/>
<dbReference type="GO" id="GO:0016787">
    <property type="term" value="F:hydrolase activity"/>
    <property type="evidence" value="ECO:0007669"/>
    <property type="project" value="TreeGrafter"/>
</dbReference>
<dbReference type="GO" id="GO:0016020">
    <property type="term" value="C:membrane"/>
    <property type="evidence" value="ECO:0007669"/>
    <property type="project" value="UniProtKB-SubCell"/>
</dbReference>
<comment type="subcellular location">
    <subcellularLocation>
        <location evidence="1">Membrane</location>
        <topology evidence="1">Multi-pass membrane protein</topology>
    </subcellularLocation>
</comment>
<feature type="transmembrane region" description="Helical" evidence="6">
    <location>
        <begin position="192"/>
        <end position="208"/>
    </location>
</feature>
<feature type="transmembrane region" description="Helical" evidence="6">
    <location>
        <begin position="57"/>
        <end position="75"/>
    </location>
</feature>
<feature type="transmembrane region" description="Helical" evidence="6">
    <location>
        <begin position="220"/>
        <end position="239"/>
    </location>
</feature>
<accession>A0A4P6UH16</accession>
<dbReference type="PANTHER" id="PTHR31885">
    <property type="entry name" value="GH04784P"/>
    <property type="match status" value="1"/>
</dbReference>
<dbReference type="Pfam" id="PF07947">
    <property type="entry name" value="YhhN"/>
    <property type="match status" value="1"/>
</dbReference>
<keyword evidence="5 6" id="KW-0472">Membrane</keyword>
<sequence>MPGVGPHNPRMPVPERREPPASRAVKALVALQFLAILAGALSFLSPPTPPAQPGTQALGEAIVWLLALGTGLWSAKALLQGRITVVELLYIDAAVLATACAALSLTDEHRIFKPLPMLLALAWTAQAWTRGRLSRGTGLSLLLAQGCSLAGDVFLMLPGPYFLEGLLSFLLAHLAYLVLFRRGLPWFPSRPALVLPLLLGALVYAGLWRHGLPSALHGPVGAYVVVIALMAAQALGRAATRRTSGALLVATGAVFFMASDYLLAVNKFVMPLPLAPLWVLSSYFVAQWLIVRGWLHAPD</sequence>
<feature type="transmembrane region" description="Helical" evidence="6">
    <location>
        <begin position="24"/>
        <end position="45"/>
    </location>
</feature>
<name>A0A4P6UH16_9BURK</name>
<evidence type="ECO:0000256" key="6">
    <source>
        <dbReference type="SAM" id="Phobius"/>
    </source>
</evidence>
<feature type="transmembrane region" description="Helical" evidence="6">
    <location>
        <begin position="277"/>
        <end position="295"/>
    </location>
</feature>
<gene>
    <name evidence="7" type="ORF">DW355_05685</name>
</gene>
<keyword evidence="3 6" id="KW-0812">Transmembrane</keyword>
<dbReference type="Proteomes" id="UP000292939">
    <property type="component" value="Chromosome"/>
</dbReference>
<feature type="transmembrane region" description="Helical" evidence="6">
    <location>
        <begin position="87"/>
        <end position="105"/>
    </location>
</feature>
<protein>
    <submittedName>
        <fullName evidence="7">Lysoplasmalogenase</fullName>
    </submittedName>
</protein>
<evidence type="ECO:0000256" key="1">
    <source>
        <dbReference type="ARBA" id="ARBA00004141"/>
    </source>
</evidence>
<keyword evidence="4 6" id="KW-1133">Transmembrane helix</keyword>